<dbReference type="Pfam" id="PF01602">
    <property type="entry name" value="Adaptin_N"/>
    <property type="match status" value="1"/>
</dbReference>
<dbReference type="AlphaFoldDB" id="A0ABD0L4N5"/>
<organism evidence="2 3">
    <name type="scientific">Batillaria attramentaria</name>
    <dbReference type="NCBI Taxonomy" id="370345"/>
    <lineage>
        <taxon>Eukaryota</taxon>
        <taxon>Metazoa</taxon>
        <taxon>Spiralia</taxon>
        <taxon>Lophotrochozoa</taxon>
        <taxon>Mollusca</taxon>
        <taxon>Gastropoda</taxon>
        <taxon>Caenogastropoda</taxon>
        <taxon>Sorbeoconcha</taxon>
        <taxon>Cerithioidea</taxon>
        <taxon>Batillariidae</taxon>
        <taxon>Batillaria</taxon>
    </lineage>
</organism>
<dbReference type="InterPro" id="IPR002553">
    <property type="entry name" value="Clathrin/coatomer_adapt-like_N"/>
</dbReference>
<dbReference type="EMBL" id="JACVVK020000084">
    <property type="protein sequence ID" value="KAK7494295.1"/>
    <property type="molecule type" value="Genomic_DNA"/>
</dbReference>
<evidence type="ECO:0000313" key="2">
    <source>
        <dbReference type="EMBL" id="KAK7494295.1"/>
    </source>
</evidence>
<dbReference type="InterPro" id="IPR016460">
    <property type="entry name" value="COPB1"/>
</dbReference>
<dbReference type="PANTHER" id="PTHR10635">
    <property type="entry name" value="COATOMER SUBUNIT BETA"/>
    <property type="match status" value="1"/>
</dbReference>
<proteinExistence type="predicted"/>
<evidence type="ECO:0000313" key="3">
    <source>
        <dbReference type="Proteomes" id="UP001519460"/>
    </source>
</evidence>
<dbReference type="Gene3D" id="1.25.10.10">
    <property type="entry name" value="Leucine-rich Repeat Variant"/>
    <property type="match status" value="1"/>
</dbReference>
<sequence length="172" mass="20189">MSSMVDQPCYTLINVPTDSEPPTEMQLRQELEKGDTKTKIDALKKVIQMILNGEKMPSLLMTIIRFVMPMQDHTVKKLLLVFWEVVPKYHPDGKLMQEMILVCDAYRKDLQHPNEFIRGSTLRFLCKLKEPELLEPLMPSIRQCLEHRHSYVRRNAVLAIYTIYRSAFHCLQ</sequence>
<name>A0ABD0L4N5_9CAEN</name>
<reference evidence="2 3" key="1">
    <citation type="journal article" date="2023" name="Sci. Data">
        <title>Genome assembly of the Korean intertidal mud-creeper Batillaria attramentaria.</title>
        <authorList>
            <person name="Patra A.K."/>
            <person name="Ho P.T."/>
            <person name="Jun S."/>
            <person name="Lee S.J."/>
            <person name="Kim Y."/>
            <person name="Won Y.J."/>
        </authorList>
    </citation>
    <scope>NUCLEOTIDE SEQUENCE [LARGE SCALE GENOMIC DNA]</scope>
    <source>
        <strain evidence="2">Wonlab-2016</strain>
    </source>
</reference>
<accession>A0ABD0L4N5</accession>
<dbReference type="PANTHER" id="PTHR10635:SF0">
    <property type="entry name" value="COATOMER SUBUNIT BETA"/>
    <property type="match status" value="1"/>
</dbReference>
<dbReference type="InterPro" id="IPR011989">
    <property type="entry name" value="ARM-like"/>
</dbReference>
<comment type="caution">
    <text evidence="2">The sequence shown here is derived from an EMBL/GenBank/DDBJ whole genome shotgun (WGS) entry which is preliminary data.</text>
</comment>
<protein>
    <recommendedName>
        <fullName evidence="1">Clathrin/coatomer adaptor adaptin-like N-terminal domain-containing protein</fullName>
    </recommendedName>
</protein>
<dbReference type="Proteomes" id="UP001519460">
    <property type="component" value="Unassembled WGS sequence"/>
</dbReference>
<dbReference type="SUPFAM" id="SSF48371">
    <property type="entry name" value="ARM repeat"/>
    <property type="match status" value="1"/>
</dbReference>
<keyword evidence="3" id="KW-1185">Reference proteome</keyword>
<feature type="domain" description="Clathrin/coatomer adaptor adaptin-like N-terminal" evidence="1">
    <location>
        <begin position="24"/>
        <end position="168"/>
    </location>
</feature>
<gene>
    <name evidence="2" type="ORF">BaRGS_00014398</name>
</gene>
<dbReference type="InterPro" id="IPR016024">
    <property type="entry name" value="ARM-type_fold"/>
</dbReference>
<evidence type="ECO:0000259" key="1">
    <source>
        <dbReference type="Pfam" id="PF01602"/>
    </source>
</evidence>